<evidence type="ECO:0000256" key="5">
    <source>
        <dbReference type="ARBA" id="ARBA00022695"/>
    </source>
</evidence>
<dbReference type="GO" id="GO:0006260">
    <property type="term" value="P:DNA replication"/>
    <property type="evidence" value="ECO:0007669"/>
    <property type="project" value="UniProtKB-KW"/>
</dbReference>
<keyword evidence="8" id="KW-0479">Metal-binding</keyword>
<sequence>MARFRARAKAFILTFPQTSEDVQRQFVDNGRNFLESVQRDFADPVCLRIGRESHSDGGIHFHVFLSFESPITVQSPDAFDYFGSHGNIKSVRTTPRKVYDYVGKDNDVVYEYGTAPDEAGTDSGSNSARWHDIVGCDTKKSFLSAVRLQAPRDWVLSLDRILAYADYAYPTATPPYESPPVTTSYGRVPGLAEWREQAAIGRTLTHSRVKSLILWGPTRTGKTLFARSLGRHSYFNLQFNLDSFSESSDYAVFDDIQGGFEFFHAYKGWLGAQKEFVITDKYKRKKTIKWGKPCIMLMNDDPAGCAKADYEWLLGNCEIIHVTSPFCWVI</sequence>
<dbReference type="Gene3D" id="3.40.1310.20">
    <property type="match status" value="1"/>
</dbReference>
<evidence type="ECO:0000256" key="12">
    <source>
        <dbReference type="ARBA" id="ARBA00023124"/>
    </source>
</evidence>
<evidence type="ECO:0000256" key="1">
    <source>
        <dbReference type="ARBA" id="ARBA00004147"/>
    </source>
</evidence>
<evidence type="ECO:0000256" key="8">
    <source>
        <dbReference type="ARBA" id="ARBA00022723"/>
    </source>
</evidence>
<accession>A0A8F5MM11</accession>
<dbReference type="InterPro" id="IPR049912">
    <property type="entry name" value="CRESS_DNA_REP"/>
</dbReference>
<proteinExistence type="predicted"/>
<dbReference type="SUPFAM" id="SSF55464">
    <property type="entry name" value="Origin of replication-binding domain, RBD-like"/>
    <property type="match status" value="1"/>
</dbReference>
<evidence type="ECO:0000256" key="6">
    <source>
        <dbReference type="ARBA" id="ARBA00022705"/>
    </source>
</evidence>
<reference evidence="15" key="1">
    <citation type="submission" date="2021-02" db="EMBL/GenBank/DDBJ databases">
        <title>Agricultural practices are the primary influencer of seasonal variation in a dryland aerobiome.</title>
        <authorList>
            <person name="Finn D.R."/>
            <person name="Maldonado J."/>
            <person name="Schmidlin K."/>
            <person name="Kraberger S."/>
            <person name="Fontenele R.S."/>
            <person name="Herckes P."/>
            <person name="Fraser M."/>
            <person name="Garcia-Pichel F."/>
            <person name="Varsani A."/>
        </authorList>
    </citation>
    <scope>NUCLEOTIDE SEQUENCE</scope>
    <source>
        <strain evidence="15">D10_10246</strain>
    </source>
</reference>
<comment type="subcellular location">
    <subcellularLocation>
        <location evidence="1">Host nucleus</location>
    </subcellularLocation>
</comment>
<evidence type="ECO:0000256" key="2">
    <source>
        <dbReference type="ARBA" id="ARBA00014531"/>
    </source>
</evidence>
<organism evidence="15">
    <name type="scientific">Genomoviridae sp</name>
    <dbReference type="NCBI Taxonomy" id="2202565"/>
    <lineage>
        <taxon>Viruses</taxon>
        <taxon>Monodnaviria</taxon>
        <taxon>Shotokuvirae</taxon>
        <taxon>Cressdnaviricota</taxon>
        <taxon>Repensiviricetes</taxon>
        <taxon>Geplafuvirales</taxon>
        <taxon>Genomoviridae</taxon>
    </lineage>
</organism>
<dbReference type="GO" id="GO:0046872">
    <property type="term" value="F:metal ion binding"/>
    <property type="evidence" value="ECO:0007669"/>
    <property type="project" value="UniProtKB-KW"/>
</dbReference>
<dbReference type="InterPro" id="IPR001301">
    <property type="entry name" value="Gemini_AL1_CLV"/>
</dbReference>
<evidence type="ECO:0000313" key="15">
    <source>
        <dbReference type="EMBL" id="QXN75501.1"/>
    </source>
</evidence>
<dbReference type="EMBL" id="MW678893">
    <property type="protein sequence ID" value="QXN75501.1"/>
    <property type="molecule type" value="Genomic_DNA"/>
</dbReference>
<keyword evidence="11" id="KW-0378">Hydrolase</keyword>
<keyword evidence="13" id="KW-0238">DNA-binding</keyword>
<evidence type="ECO:0000256" key="11">
    <source>
        <dbReference type="ARBA" id="ARBA00022801"/>
    </source>
</evidence>
<keyword evidence="5" id="KW-0548">Nucleotidyltransferase</keyword>
<dbReference type="GO" id="GO:0016779">
    <property type="term" value="F:nucleotidyltransferase activity"/>
    <property type="evidence" value="ECO:0007669"/>
    <property type="project" value="UniProtKB-KW"/>
</dbReference>
<dbReference type="GO" id="GO:0005198">
    <property type="term" value="F:structural molecule activity"/>
    <property type="evidence" value="ECO:0007669"/>
    <property type="project" value="InterPro"/>
</dbReference>
<dbReference type="PROSITE" id="PS52020">
    <property type="entry name" value="CRESS_DNA_REP"/>
    <property type="match status" value="1"/>
</dbReference>
<name>A0A8F5MM11_9VIRU</name>
<keyword evidence="7" id="KW-0540">Nuclease</keyword>
<keyword evidence="6" id="KW-0235">DNA replication</keyword>
<keyword evidence="10" id="KW-0255">Endonuclease</keyword>
<dbReference type="PRINTS" id="PR00228">
    <property type="entry name" value="GEMCOATCLVL1"/>
</dbReference>
<dbReference type="InterPro" id="IPR027417">
    <property type="entry name" value="P-loop_NTPase"/>
</dbReference>
<dbReference type="GO" id="GO:0016888">
    <property type="term" value="F:DNA endonuclease activity, producing 5'-phosphomonoesters"/>
    <property type="evidence" value="ECO:0007669"/>
    <property type="project" value="InterPro"/>
</dbReference>
<keyword evidence="9" id="KW-0547">Nucleotide-binding</keyword>
<dbReference type="InterPro" id="IPR022692">
    <property type="entry name" value="Gemini_AL1_REP_central"/>
</dbReference>
<keyword evidence="12" id="KW-0190">Covalent protein-DNA linkage</keyword>
<dbReference type="Pfam" id="PF00799">
    <property type="entry name" value="Gemini_AL1"/>
    <property type="match status" value="1"/>
</dbReference>
<evidence type="ECO:0000256" key="7">
    <source>
        <dbReference type="ARBA" id="ARBA00022722"/>
    </source>
</evidence>
<evidence type="ECO:0000256" key="13">
    <source>
        <dbReference type="ARBA" id="ARBA00023125"/>
    </source>
</evidence>
<dbReference type="SUPFAM" id="SSF52540">
    <property type="entry name" value="P-loop containing nucleoside triphosphate hydrolases"/>
    <property type="match status" value="1"/>
</dbReference>
<evidence type="ECO:0000256" key="9">
    <source>
        <dbReference type="ARBA" id="ARBA00022741"/>
    </source>
</evidence>
<evidence type="ECO:0000259" key="14">
    <source>
        <dbReference type="PROSITE" id="PS52020"/>
    </source>
</evidence>
<dbReference type="GO" id="GO:0003677">
    <property type="term" value="F:DNA binding"/>
    <property type="evidence" value="ECO:0007669"/>
    <property type="project" value="UniProtKB-KW"/>
</dbReference>
<evidence type="ECO:0000256" key="3">
    <source>
        <dbReference type="ARBA" id="ARBA00022562"/>
    </source>
</evidence>
<dbReference type="Pfam" id="PF08283">
    <property type="entry name" value="Gemini_AL1_M"/>
    <property type="match status" value="1"/>
</dbReference>
<evidence type="ECO:0000256" key="4">
    <source>
        <dbReference type="ARBA" id="ARBA00022679"/>
    </source>
</evidence>
<feature type="domain" description="CRESS-DNA virus Rep endonuclease" evidence="14">
    <location>
        <begin position="5"/>
        <end position="115"/>
    </location>
</feature>
<evidence type="ECO:0000256" key="10">
    <source>
        <dbReference type="ARBA" id="ARBA00022759"/>
    </source>
</evidence>
<keyword evidence="3" id="KW-1048">Host nucleus</keyword>
<protein>
    <recommendedName>
        <fullName evidence="2">Replication-associated protein</fullName>
    </recommendedName>
</protein>
<dbReference type="Gene3D" id="3.40.50.300">
    <property type="entry name" value="P-loop containing nucleotide triphosphate hydrolases"/>
    <property type="match status" value="1"/>
</dbReference>
<dbReference type="GO" id="GO:0042025">
    <property type="term" value="C:host cell nucleus"/>
    <property type="evidence" value="ECO:0007669"/>
    <property type="project" value="UniProtKB-SubCell"/>
</dbReference>
<keyword evidence="4" id="KW-0808">Transferase</keyword>
<dbReference type="GO" id="GO:0000166">
    <property type="term" value="F:nucleotide binding"/>
    <property type="evidence" value="ECO:0007669"/>
    <property type="project" value="UniProtKB-KW"/>
</dbReference>